<evidence type="ECO:0000256" key="1">
    <source>
        <dbReference type="ARBA" id="ARBA00006484"/>
    </source>
</evidence>
<gene>
    <name evidence="3" type="primary">tmpR</name>
    <name evidence="3" type="ORF">CVO96_04280</name>
</gene>
<dbReference type="PANTHER" id="PTHR43639">
    <property type="entry name" value="OXIDOREDUCTASE, SHORT-CHAIN DEHYDROGENASE/REDUCTASE FAMILY (AFU_ORTHOLOGUE AFUA_5G02870)"/>
    <property type="match status" value="1"/>
</dbReference>
<dbReference type="AlphaFoldDB" id="A0A2K3UVW4"/>
<dbReference type="PRINTS" id="PR00080">
    <property type="entry name" value="SDRFAMILY"/>
</dbReference>
<dbReference type="CDD" id="cd05233">
    <property type="entry name" value="SDR_c"/>
    <property type="match status" value="1"/>
</dbReference>
<reference evidence="3 4" key="1">
    <citation type="submission" date="2018-01" db="EMBL/GenBank/DDBJ databases">
        <title>Deinococcus koreensis sp. nov., a radiation-resistant bacterium isolated from river water.</title>
        <authorList>
            <person name="Choi A."/>
        </authorList>
    </citation>
    <scope>NUCLEOTIDE SEQUENCE [LARGE SCALE GENOMIC DNA]</scope>
    <source>
        <strain evidence="3 4">SJW1-2</strain>
    </source>
</reference>
<dbReference type="OrthoDB" id="9803333at2"/>
<sequence>MTSGRGTALVTGAARGIGRALAVALAQEGYHVAVHYRSSEADAQETARLCREAGVQAVVLPADVTVPAQARQLVRDAHAAFADSPLAVLVNNVGNYVHRPLLDTTDAEWADMLGSNLTSTFATCQEAAGLMKAAGFGRIVNLGYAGARNVLARPGIVPYVIAKAGVLHLSRSLAVALAGTGVSVNVVSPGVIETSVSQPLREIPAGRLGTVQELVDGALYFVRASDYVTGQELEIAGGWNL</sequence>
<keyword evidence="4" id="KW-1185">Reference proteome</keyword>
<organism evidence="3 4">
    <name type="scientific">Deinococcus koreensis</name>
    <dbReference type="NCBI Taxonomy" id="2054903"/>
    <lineage>
        <taxon>Bacteria</taxon>
        <taxon>Thermotogati</taxon>
        <taxon>Deinococcota</taxon>
        <taxon>Deinococci</taxon>
        <taxon>Deinococcales</taxon>
        <taxon>Deinococcaceae</taxon>
        <taxon>Deinococcus</taxon>
    </lineage>
</organism>
<dbReference type="Gene3D" id="3.40.50.720">
    <property type="entry name" value="NAD(P)-binding Rossmann-like Domain"/>
    <property type="match status" value="1"/>
</dbReference>
<comment type="caution">
    <text evidence="3">The sequence shown here is derived from an EMBL/GenBank/DDBJ whole genome shotgun (WGS) entry which is preliminary data.</text>
</comment>
<protein>
    <submittedName>
        <fullName evidence="3">Bifunctional dihydropteridine reductase/dihydrofolate reductase TmpR</fullName>
    </submittedName>
</protein>
<proteinExistence type="inferred from homology"/>
<dbReference type="EMBL" id="PPPD01000001">
    <property type="protein sequence ID" value="PNY80684.1"/>
    <property type="molecule type" value="Genomic_DNA"/>
</dbReference>
<name>A0A2K3UVW4_9DEIO</name>
<dbReference type="InterPro" id="IPR036291">
    <property type="entry name" value="NAD(P)-bd_dom_sf"/>
</dbReference>
<dbReference type="GO" id="GO:0016491">
    <property type="term" value="F:oxidoreductase activity"/>
    <property type="evidence" value="ECO:0007669"/>
    <property type="project" value="UniProtKB-KW"/>
</dbReference>
<dbReference type="Proteomes" id="UP000236379">
    <property type="component" value="Unassembled WGS sequence"/>
</dbReference>
<evidence type="ECO:0000256" key="2">
    <source>
        <dbReference type="ARBA" id="ARBA00023002"/>
    </source>
</evidence>
<dbReference type="InterPro" id="IPR002347">
    <property type="entry name" value="SDR_fam"/>
</dbReference>
<comment type="similarity">
    <text evidence="1">Belongs to the short-chain dehydrogenases/reductases (SDR) family.</text>
</comment>
<dbReference type="Pfam" id="PF13561">
    <property type="entry name" value="adh_short_C2"/>
    <property type="match status" value="1"/>
</dbReference>
<accession>A0A2K3UVW4</accession>
<dbReference type="PRINTS" id="PR00081">
    <property type="entry name" value="GDHRDH"/>
</dbReference>
<dbReference type="SUPFAM" id="SSF51735">
    <property type="entry name" value="NAD(P)-binding Rossmann-fold domains"/>
    <property type="match status" value="1"/>
</dbReference>
<keyword evidence="2" id="KW-0560">Oxidoreductase</keyword>
<evidence type="ECO:0000313" key="4">
    <source>
        <dbReference type="Proteomes" id="UP000236379"/>
    </source>
</evidence>
<evidence type="ECO:0000313" key="3">
    <source>
        <dbReference type="EMBL" id="PNY80684.1"/>
    </source>
</evidence>
<dbReference type="NCBIfam" id="NF012208">
    <property type="entry name" value="SDR_dihy_bifunc"/>
    <property type="match status" value="1"/>
</dbReference>
<dbReference type="PANTHER" id="PTHR43639:SF1">
    <property type="entry name" value="SHORT-CHAIN DEHYDROGENASE_REDUCTASE FAMILY PROTEIN"/>
    <property type="match status" value="1"/>
</dbReference>
<dbReference type="RefSeq" id="WP_103310703.1">
    <property type="nucleotide sequence ID" value="NZ_PPPD01000001.1"/>
</dbReference>